<dbReference type="RefSeq" id="WP_268780711.1">
    <property type="nucleotide sequence ID" value="NZ_JAPRAT010000025.1"/>
</dbReference>
<reference evidence="2" key="1">
    <citation type="submission" date="2022-11" db="EMBL/GenBank/DDBJ databases">
        <title>WGS of Natronobacillus azotifigens 24KS-1, an anaerobic diazotrophic haloalkaliphile from soda-rich habitats.</title>
        <authorList>
            <person name="Sorokin D.Y."/>
            <person name="Merkel A.Y."/>
        </authorList>
    </citation>
    <scope>NUCLEOTIDE SEQUENCE</scope>
    <source>
        <strain evidence="2">24KS-1</strain>
    </source>
</reference>
<comment type="caution">
    <text evidence="2">The sequence shown here is derived from an EMBL/GenBank/DDBJ whole genome shotgun (WGS) entry which is preliminary data.</text>
</comment>
<evidence type="ECO:0000313" key="2">
    <source>
        <dbReference type="EMBL" id="MCZ0703946.1"/>
    </source>
</evidence>
<feature type="signal peptide" evidence="1">
    <location>
        <begin position="1"/>
        <end position="24"/>
    </location>
</feature>
<sequence length="246" mass="28682">MKMKKLFFLIFFFTLLLIGCSNQAPIIVQEETNVDDEDINLIEQESEDEEEVQRILEFTLPMQQISLHLDQIPILNNYLAKHQNRKQAIEQMELTRVIDSEELDKVAPLFVLSFACVDNTCSYLLLNTETERSKLLADNATLKSINISPDEDKLLLVFERPGESELWTKQKIIVFDLNTWNALSLNTIDETNFQLHQFLWPIIEVNWQDNKTITVTLPAVNEPTDEQLNTWYELSQNTQEVQVTFD</sequence>
<keyword evidence="1" id="KW-0732">Signal</keyword>
<evidence type="ECO:0000313" key="3">
    <source>
        <dbReference type="Proteomes" id="UP001084197"/>
    </source>
</evidence>
<dbReference type="EMBL" id="JAPRAT010000025">
    <property type="protein sequence ID" value="MCZ0703946.1"/>
    <property type="molecule type" value="Genomic_DNA"/>
</dbReference>
<evidence type="ECO:0000256" key="1">
    <source>
        <dbReference type="SAM" id="SignalP"/>
    </source>
</evidence>
<gene>
    <name evidence="2" type="ORF">OWO01_12060</name>
</gene>
<protein>
    <recommendedName>
        <fullName evidence="4">Lipoprotein</fullName>
    </recommendedName>
</protein>
<feature type="chain" id="PRO_5039910524" description="Lipoprotein" evidence="1">
    <location>
        <begin position="25"/>
        <end position="246"/>
    </location>
</feature>
<dbReference type="PROSITE" id="PS51257">
    <property type="entry name" value="PROKAR_LIPOPROTEIN"/>
    <property type="match status" value="1"/>
</dbReference>
<organism evidence="2 3">
    <name type="scientific">Natronobacillus azotifigens</name>
    <dbReference type="NCBI Taxonomy" id="472978"/>
    <lineage>
        <taxon>Bacteria</taxon>
        <taxon>Bacillati</taxon>
        <taxon>Bacillota</taxon>
        <taxon>Bacilli</taxon>
        <taxon>Bacillales</taxon>
        <taxon>Bacillaceae</taxon>
        <taxon>Natronobacillus</taxon>
    </lineage>
</organism>
<dbReference type="Proteomes" id="UP001084197">
    <property type="component" value="Unassembled WGS sequence"/>
</dbReference>
<keyword evidence="3" id="KW-1185">Reference proteome</keyword>
<evidence type="ECO:0008006" key="4">
    <source>
        <dbReference type="Google" id="ProtNLM"/>
    </source>
</evidence>
<name>A0A9J6RDX2_9BACI</name>
<dbReference type="AlphaFoldDB" id="A0A9J6RDX2"/>
<accession>A0A9J6RDX2</accession>
<proteinExistence type="predicted"/>